<feature type="region of interest" description="Disordered" evidence="6">
    <location>
        <begin position="654"/>
        <end position="680"/>
    </location>
</feature>
<keyword evidence="3 7" id="KW-1133">Transmembrane helix</keyword>
<dbReference type="PANTHER" id="PTHR12988">
    <property type="entry name" value="SPHINGOMYELIN PHOSPHODIESTERASE 4"/>
    <property type="match status" value="1"/>
</dbReference>
<evidence type="ECO:0000256" key="6">
    <source>
        <dbReference type="SAM" id="MobiDB-lite"/>
    </source>
</evidence>
<gene>
    <name evidence="8" type="ORF">EC973_003376</name>
</gene>
<comment type="subcellular location">
    <subcellularLocation>
        <location evidence="1">Membrane</location>
        <topology evidence="1">Single-pass membrane protein</topology>
    </subcellularLocation>
</comment>
<dbReference type="GO" id="GO:0006685">
    <property type="term" value="P:sphingomyelin catabolic process"/>
    <property type="evidence" value="ECO:0007669"/>
    <property type="project" value="TreeGrafter"/>
</dbReference>
<evidence type="ECO:0000256" key="4">
    <source>
        <dbReference type="ARBA" id="ARBA00023136"/>
    </source>
</evidence>
<dbReference type="OrthoDB" id="10251508at2759"/>
<dbReference type="GO" id="GO:0016020">
    <property type="term" value="C:membrane"/>
    <property type="evidence" value="ECO:0007669"/>
    <property type="project" value="UniProtKB-SubCell"/>
</dbReference>
<evidence type="ECO:0000313" key="8">
    <source>
        <dbReference type="EMBL" id="KAF7729963.1"/>
    </source>
</evidence>
<evidence type="ECO:0000256" key="5">
    <source>
        <dbReference type="SAM" id="Coils"/>
    </source>
</evidence>
<sequence>MFQIAIPTLDDQQQEAKQKWSLANWSRKSACSTKNATIHLQGGVPSGSNISQGEMDDFRFLKDRSVVDTCKYLLEYCALYIVAAETVCPQKAFAFHVALPDLLFYIFGTPSTRGLMQTETQPHQNAAIVSLLRVDSAFFAAMLKLSKFPEYSYTLNTSSIPEDVQSALDTGALHLLPRVYNGCAFKRNGKFSSGTYTRMAATKRSLKMPASQSARYCVKLSMIQFYLYYVVSMPTWPSVTALFTVPNKSMPISTATTLVFSPFPGVSTLTVSTALQSEASTSTQTPHAIFSKATALTSNLAHILLESHTMDHHDLTINPSLPDIATGRPRSITSSVYEEILLEYFRRFIGCDDKETTFHPTVETFFLDACIELWIRMSWIPHNQKLSTELMYVITLFIKYIVKNDLRRCMDKNWPDTKYHMVYTSVKDELYMLISRLTVNWGMSDDYKQVIELWYAWAAPWRLGEPPHTSEPGTVQPIEEGWGAFIVDNAMYYILLVDTVLERFAKFPYTERMTVNDRIIRNEQGKQVAMYTSVPTRESEGTIKGQVRIICRLLNVLKAQGLVDILGSIEYTLAKAYGHGGSLSAPCIDIHDAEEVAKKCKTELERTEASLNEAYANYCQLVETPTARPLNLYIKDPYVRSKNLVATVNAIRQASETRKTPPNRPLQSGHELWQPVSKDPNKVGKYTEQLDKIAEWFTNVFLLSDAAKSYTEKPPLPKPRVLPLWDESVYNSRFCETERLTQEEKTKLKEGKLLCSRHGIRGIGFRYETRVRSYEMTTLVRWCVAVDSWINRYYDDWIPNRQGFLPERLTVRPLAAPVNLVYALFTLYILAFVAF</sequence>
<evidence type="ECO:0000256" key="7">
    <source>
        <dbReference type="SAM" id="Phobius"/>
    </source>
</evidence>
<comment type="caution">
    <text evidence="8">The sequence shown here is derived from an EMBL/GenBank/DDBJ whole genome shotgun (WGS) entry which is preliminary data.</text>
</comment>
<dbReference type="InterPro" id="IPR024129">
    <property type="entry name" value="Sphingomy_SMPD4"/>
</dbReference>
<feature type="transmembrane region" description="Helical" evidence="7">
    <location>
        <begin position="814"/>
        <end position="834"/>
    </location>
</feature>
<name>A0A8H7ESV6_9FUNG</name>
<evidence type="ECO:0000256" key="3">
    <source>
        <dbReference type="ARBA" id="ARBA00022989"/>
    </source>
</evidence>
<keyword evidence="5" id="KW-0175">Coiled coil</keyword>
<dbReference type="EMBL" id="JABAYA010000020">
    <property type="protein sequence ID" value="KAF7729963.1"/>
    <property type="molecule type" value="Genomic_DNA"/>
</dbReference>
<evidence type="ECO:0000313" key="9">
    <source>
        <dbReference type="Proteomes" id="UP000605846"/>
    </source>
</evidence>
<accession>A0A8H7ESV6</accession>
<keyword evidence="4 7" id="KW-0472">Membrane</keyword>
<protein>
    <submittedName>
        <fullName evidence="8">Uncharacterized protein</fullName>
    </submittedName>
</protein>
<keyword evidence="2 7" id="KW-0812">Transmembrane</keyword>
<organism evidence="8 9">
    <name type="scientific">Apophysomyces ossiformis</name>
    <dbReference type="NCBI Taxonomy" id="679940"/>
    <lineage>
        <taxon>Eukaryota</taxon>
        <taxon>Fungi</taxon>
        <taxon>Fungi incertae sedis</taxon>
        <taxon>Mucoromycota</taxon>
        <taxon>Mucoromycotina</taxon>
        <taxon>Mucoromycetes</taxon>
        <taxon>Mucorales</taxon>
        <taxon>Mucorineae</taxon>
        <taxon>Mucoraceae</taxon>
        <taxon>Apophysomyces</taxon>
    </lineage>
</organism>
<dbReference type="GO" id="GO:0046513">
    <property type="term" value="P:ceramide biosynthetic process"/>
    <property type="evidence" value="ECO:0007669"/>
    <property type="project" value="TreeGrafter"/>
</dbReference>
<dbReference type="Proteomes" id="UP000605846">
    <property type="component" value="Unassembled WGS sequence"/>
</dbReference>
<feature type="coiled-coil region" evidence="5">
    <location>
        <begin position="590"/>
        <end position="617"/>
    </location>
</feature>
<evidence type="ECO:0000256" key="1">
    <source>
        <dbReference type="ARBA" id="ARBA00004167"/>
    </source>
</evidence>
<evidence type="ECO:0000256" key="2">
    <source>
        <dbReference type="ARBA" id="ARBA00022692"/>
    </source>
</evidence>
<dbReference type="PANTHER" id="PTHR12988:SF6">
    <property type="entry name" value="SPHINGOMYELIN PHOSPHODIESTERASE 4"/>
    <property type="match status" value="1"/>
</dbReference>
<dbReference type="GO" id="GO:0046475">
    <property type="term" value="P:glycerophospholipid catabolic process"/>
    <property type="evidence" value="ECO:0007669"/>
    <property type="project" value="TreeGrafter"/>
</dbReference>
<dbReference type="AlphaFoldDB" id="A0A8H7ESV6"/>
<keyword evidence="9" id="KW-1185">Reference proteome</keyword>
<dbReference type="GO" id="GO:0050290">
    <property type="term" value="F:sphingomyelin phosphodiesterase D activity"/>
    <property type="evidence" value="ECO:0007669"/>
    <property type="project" value="InterPro"/>
</dbReference>
<proteinExistence type="predicted"/>
<reference evidence="8" key="1">
    <citation type="submission" date="2020-01" db="EMBL/GenBank/DDBJ databases">
        <title>Genome Sequencing of Three Apophysomyces-Like Fungal Strains Confirms a Novel Fungal Genus in the Mucoromycota with divergent Burkholderia-like Endosymbiotic Bacteria.</title>
        <authorList>
            <person name="Stajich J.E."/>
            <person name="Macias A.M."/>
            <person name="Carter-House D."/>
            <person name="Lovett B."/>
            <person name="Kasson L.R."/>
            <person name="Berry K."/>
            <person name="Grigoriev I."/>
            <person name="Chang Y."/>
            <person name="Spatafora J."/>
            <person name="Kasson M.T."/>
        </authorList>
    </citation>
    <scope>NUCLEOTIDE SEQUENCE</scope>
    <source>
        <strain evidence="8">NRRL A-21654</strain>
    </source>
</reference>